<dbReference type="PROSITE" id="PS50113">
    <property type="entry name" value="PAC"/>
    <property type="match status" value="1"/>
</dbReference>
<dbReference type="GO" id="GO:0005524">
    <property type="term" value="F:ATP binding"/>
    <property type="evidence" value="ECO:0007669"/>
    <property type="project" value="UniProtKB-KW"/>
</dbReference>
<dbReference type="InterPro" id="IPR036890">
    <property type="entry name" value="HATPase_C_sf"/>
</dbReference>
<name>A0A974Y2B1_9GAMM</name>
<evidence type="ECO:0000256" key="7">
    <source>
        <dbReference type="ARBA" id="ARBA00022777"/>
    </source>
</evidence>
<dbReference type="RefSeq" id="WP_207526773.1">
    <property type="nucleotide sequence ID" value="NZ_CP071518.1"/>
</dbReference>
<dbReference type="InterPro" id="IPR008207">
    <property type="entry name" value="Sig_transdc_His_kin_Hpt_dom"/>
</dbReference>
<evidence type="ECO:0000256" key="2">
    <source>
        <dbReference type="ARBA" id="ARBA00004429"/>
    </source>
</evidence>
<evidence type="ECO:0000256" key="11">
    <source>
        <dbReference type="ARBA" id="ARBA00064003"/>
    </source>
</evidence>
<dbReference type="CDD" id="cd00088">
    <property type="entry name" value="HPT"/>
    <property type="match status" value="1"/>
</dbReference>
<dbReference type="InterPro" id="IPR035965">
    <property type="entry name" value="PAS-like_dom_sf"/>
</dbReference>
<dbReference type="CDD" id="cd17546">
    <property type="entry name" value="REC_hyHK_CKI1_RcsC-like"/>
    <property type="match status" value="1"/>
</dbReference>
<dbReference type="InterPro" id="IPR001610">
    <property type="entry name" value="PAC"/>
</dbReference>
<dbReference type="CDD" id="cd00130">
    <property type="entry name" value="PAS"/>
    <property type="match status" value="1"/>
</dbReference>
<evidence type="ECO:0000259" key="21">
    <source>
        <dbReference type="PROSITE" id="PS50894"/>
    </source>
</evidence>
<evidence type="ECO:0000313" key="23">
    <source>
        <dbReference type="Proteomes" id="UP000639274"/>
    </source>
</evidence>
<dbReference type="SMART" id="SM00086">
    <property type="entry name" value="PAC"/>
    <property type="match status" value="1"/>
</dbReference>
<feature type="domain" description="HPt" evidence="21">
    <location>
        <begin position="738"/>
        <end position="831"/>
    </location>
</feature>
<keyword evidence="15" id="KW-0175">Coiled coil</keyword>
<evidence type="ECO:0000256" key="13">
    <source>
        <dbReference type="PROSITE-ProRule" id="PRU00110"/>
    </source>
</evidence>
<feature type="domain" description="Histidine kinase" evidence="17">
    <location>
        <begin position="310"/>
        <end position="538"/>
    </location>
</feature>
<evidence type="ECO:0000256" key="1">
    <source>
        <dbReference type="ARBA" id="ARBA00000085"/>
    </source>
</evidence>
<dbReference type="Gene3D" id="3.30.565.10">
    <property type="entry name" value="Histidine kinase-like ATPase, C-terminal domain"/>
    <property type="match status" value="1"/>
</dbReference>
<dbReference type="EMBL" id="CP071518">
    <property type="protein sequence ID" value="QSX79110.1"/>
    <property type="molecule type" value="Genomic_DNA"/>
</dbReference>
<dbReference type="Gene3D" id="1.20.120.160">
    <property type="entry name" value="HPT domain"/>
    <property type="match status" value="1"/>
</dbReference>
<dbReference type="AlphaFoldDB" id="A0A974Y2B1"/>
<dbReference type="SMART" id="SM00387">
    <property type="entry name" value="HATPase_c"/>
    <property type="match status" value="1"/>
</dbReference>
<evidence type="ECO:0000256" key="15">
    <source>
        <dbReference type="SAM" id="Coils"/>
    </source>
</evidence>
<dbReference type="FunFam" id="3.30.565.10:FF:000010">
    <property type="entry name" value="Sensor histidine kinase RcsC"/>
    <property type="match status" value="1"/>
</dbReference>
<dbReference type="Pfam" id="PF01627">
    <property type="entry name" value="Hpt"/>
    <property type="match status" value="1"/>
</dbReference>
<evidence type="ECO:0000256" key="16">
    <source>
        <dbReference type="SAM" id="Phobius"/>
    </source>
</evidence>
<accession>A0A974Y2B1</accession>
<dbReference type="PRINTS" id="PR00344">
    <property type="entry name" value="BCTRLSENSOR"/>
</dbReference>
<dbReference type="InterPro" id="IPR004358">
    <property type="entry name" value="Sig_transdc_His_kin-like_C"/>
</dbReference>
<dbReference type="Proteomes" id="UP000639274">
    <property type="component" value="Chromosome"/>
</dbReference>
<keyword evidence="16" id="KW-0472">Membrane</keyword>
<keyword evidence="9" id="KW-0902">Two-component regulatory system</keyword>
<dbReference type="SMART" id="SM00091">
    <property type="entry name" value="PAS"/>
    <property type="match status" value="1"/>
</dbReference>
<keyword evidence="5" id="KW-0808">Transferase</keyword>
<evidence type="ECO:0000259" key="20">
    <source>
        <dbReference type="PROSITE" id="PS50113"/>
    </source>
</evidence>
<dbReference type="InterPro" id="IPR003594">
    <property type="entry name" value="HATPase_dom"/>
</dbReference>
<comment type="subunit">
    <text evidence="11">At low DSF concentrations, interacts with RpfF.</text>
</comment>
<comment type="subcellular location">
    <subcellularLocation>
        <location evidence="2">Cell inner membrane</location>
        <topology evidence="2">Multi-pass membrane protein</topology>
    </subcellularLocation>
</comment>
<dbReference type="InterPro" id="IPR005467">
    <property type="entry name" value="His_kinase_dom"/>
</dbReference>
<dbReference type="PANTHER" id="PTHR45339">
    <property type="entry name" value="HYBRID SIGNAL TRANSDUCTION HISTIDINE KINASE J"/>
    <property type="match status" value="1"/>
</dbReference>
<protein>
    <recommendedName>
        <fullName evidence="12">Sensory/regulatory protein RpfC</fullName>
        <ecNumber evidence="3">2.7.13.3</ecNumber>
    </recommendedName>
</protein>
<dbReference type="SMART" id="SM00448">
    <property type="entry name" value="REC"/>
    <property type="match status" value="1"/>
</dbReference>
<dbReference type="CDD" id="cd00082">
    <property type="entry name" value="HisKA"/>
    <property type="match status" value="1"/>
</dbReference>
<dbReference type="EC" id="2.7.13.3" evidence="3"/>
<dbReference type="PROSITE" id="PS50894">
    <property type="entry name" value="HPT"/>
    <property type="match status" value="1"/>
</dbReference>
<dbReference type="NCBIfam" id="TIGR00229">
    <property type="entry name" value="sensory_box"/>
    <property type="match status" value="2"/>
</dbReference>
<dbReference type="InterPro" id="IPR013656">
    <property type="entry name" value="PAS_4"/>
</dbReference>
<evidence type="ECO:0000256" key="10">
    <source>
        <dbReference type="ARBA" id="ARBA00023026"/>
    </source>
</evidence>
<dbReference type="Pfam" id="PF02518">
    <property type="entry name" value="HATPase_c"/>
    <property type="match status" value="1"/>
</dbReference>
<dbReference type="InterPro" id="IPR011006">
    <property type="entry name" value="CheY-like_superfamily"/>
</dbReference>
<dbReference type="Pfam" id="PF08448">
    <property type="entry name" value="PAS_4"/>
    <property type="match status" value="1"/>
</dbReference>
<dbReference type="InterPro" id="IPR036641">
    <property type="entry name" value="HPT_dom_sf"/>
</dbReference>
<keyword evidence="10" id="KW-0843">Virulence</keyword>
<organism evidence="22 23">
    <name type="scientific">Agrilutibacter solisilvae</name>
    <dbReference type="NCBI Taxonomy" id="2763317"/>
    <lineage>
        <taxon>Bacteria</taxon>
        <taxon>Pseudomonadati</taxon>
        <taxon>Pseudomonadota</taxon>
        <taxon>Gammaproteobacteria</taxon>
        <taxon>Lysobacterales</taxon>
        <taxon>Lysobacteraceae</taxon>
        <taxon>Agrilutibacter</taxon>
    </lineage>
</organism>
<dbReference type="InterPro" id="IPR000014">
    <property type="entry name" value="PAS"/>
</dbReference>
<keyword evidence="7" id="KW-0418">Kinase</keyword>
<dbReference type="GO" id="GO:0000155">
    <property type="term" value="F:phosphorelay sensor kinase activity"/>
    <property type="evidence" value="ECO:0007669"/>
    <property type="project" value="InterPro"/>
</dbReference>
<evidence type="ECO:0000256" key="6">
    <source>
        <dbReference type="ARBA" id="ARBA00022741"/>
    </source>
</evidence>
<dbReference type="Gene3D" id="6.10.340.10">
    <property type="match status" value="1"/>
</dbReference>
<sequence length="834" mass="89779">MGRFADTRLFPAIDPVTARLQLLSNLATARADAVVETNLRDNRRVSALRTGLSLGALLLAALIGRRVLRRAYRGVESLTFLARRMRQHDYTAQPGYVPSGGELGTVMDAFLEMRQDVLGFETELTQQLARNEHTRAELERRESFQRSLLDAAQVAIIAMDGQGRWTVFNSFAERLLGWRADEVVGRVPRHSSTVALPDDAPLMIPRESAQKLVDEVSQRLGRPVHHDWTGMYELAELNQPPAESRLLHKDGREVPVLLALAALHDDDGRRTGLIAVATDLTEREQLEAELRESEARAQAASHAKSSFLAAMSHEIRTPMIGVTGMLEVLAHSRLDTDQRHAINVIQQSSQSLLQIIGDILDFSKIEAGRLEISPSVVSLEAVVRSTVANYTGAASSKGLNLTCQVDDRVSLAHRADALRLRQILGNFLSNAIKFTAAGHVEVALEWTGESAPAPGAPLGGDLLSFRVSDTGIGVDAQAQQRLFQPFSQAHQDTTREYGGTGLGLAICTRLAELMGGMVTMASAPGAGTTMRLNLTLPRAPQDELATQAVASTRAAEFRPRPLPDPAQAEREGSLVLLADDHPTNRMVIARQLALAGYASEAAADGVQALEQWRSGRFALVLSDVHMPEMDGYALAGAIRAEERARALPRTPVVALTASALKGEAERCLAAGMDDYLAKPVSVPVLAACLRRWLPHTASDAGEGAMDGPLTDTATTGGLPQLDLPQVLDPAALAEFGDDPRAQAAVLRDFMDTTTQDLHALAHARDHVDTAGLAREAHKLKGAARLVGAGEVAQAASELEAAAPQADWSALLPLVTQVETAVQRLSLFVASRYPA</sequence>
<feature type="domain" description="Response regulatory" evidence="18">
    <location>
        <begin position="574"/>
        <end position="693"/>
    </location>
</feature>
<dbReference type="SUPFAM" id="SSF55785">
    <property type="entry name" value="PYP-like sensor domain (PAS domain)"/>
    <property type="match status" value="1"/>
</dbReference>
<feature type="domain" description="PAS" evidence="19">
    <location>
        <begin position="141"/>
        <end position="186"/>
    </location>
</feature>
<dbReference type="SMART" id="SM00388">
    <property type="entry name" value="HisKA"/>
    <property type="match status" value="1"/>
</dbReference>
<feature type="domain" description="PAC" evidence="20">
    <location>
        <begin position="240"/>
        <end position="292"/>
    </location>
</feature>
<dbReference type="SUPFAM" id="SSF55874">
    <property type="entry name" value="ATPase domain of HSP90 chaperone/DNA topoisomerase II/histidine kinase"/>
    <property type="match status" value="1"/>
</dbReference>
<dbReference type="PROSITE" id="PS50112">
    <property type="entry name" value="PAS"/>
    <property type="match status" value="1"/>
</dbReference>
<evidence type="ECO:0000256" key="3">
    <source>
        <dbReference type="ARBA" id="ARBA00012438"/>
    </source>
</evidence>
<feature type="transmembrane region" description="Helical" evidence="16">
    <location>
        <begin position="46"/>
        <end position="64"/>
    </location>
</feature>
<dbReference type="SUPFAM" id="SSF52172">
    <property type="entry name" value="CheY-like"/>
    <property type="match status" value="1"/>
</dbReference>
<evidence type="ECO:0000256" key="9">
    <source>
        <dbReference type="ARBA" id="ARBA00023012"/>
    </source>
</evidence>
<reference evidence="22 23" key="1">
    <citation type="submission" date="2021-03" db="EMBL/GenBank/DDBJ databases">
        <title>Lysobacter sp. nov. isolated from soil of gangwondo yeongwol, south Korea.</title>
        <authorList>
            <person name="Kim K.R."/>
            <person name="Kim K.H."/>
            <person name="Jeon C.O."/>
        </authorList>
    </citation>
    <scope>NUCLEOTIDE SEQUENCE [LARGE SCALE GENOMIC DNA]</scope>
    <source>
        <strain evidence="22 23">R19</strain>
    </source>
</reference>
<dbReference type="PANTHER" id="PTHR45339:SF5">
    <property type="entry name" value="HISTIDINE KINASE"/>
    <property type="match status" value="1"/>
</dbReference>
<comment type="catalytic activity">
    <reaction evidence="1">
        <text>ATP + protein L-histidine = ADP + protein N-phospho-L-histidine.</text>
        <dbReference type="EC" id="2.7.13.3"/>
    </reaction>
</comment>
<evidence type="ECO:0000259" key="19">
    <source>
        <dbReference type="PROSITE" id="PS50112"/>
    </source>
</evidence>
<dbReference type="FunFam" id="1.10.287.130:FF:000002">
    <property type="entry name" value="Two-component osmosensing histidine kinase"/>
    <property type="match status" value="1"/>
</dbReference>
<evidence type="ECO:0000256" key="12">
    <source>
        <dbReference type="ARBA" id="ARBA00068150"/>
    </source>
</evidence>
<dbReference type="Pfam" id="PF00512">
    <property type="entry name" value="HisKA"/>
    <property type="match status" value="1"/>
</dbReference>
<dbReference type="KEGG" id="lsf:I8J32_004190"/>
<feature type="modified residue" description="4-aspartylphosphate" evidence="14">
    <location>
        <position position="623"/>
    </location>
</feature>
<keyword evidence="4 14" id="KW-0597">Phosphoprotein</keyword>
<dbReference type="InterPro" id="IPR003661">
    <property type="entry name" value="HisK_dim/P_dom"/>
</dbReference>
<keyword evidence="23" id="KW-1185">Reference proteome</keyword>
<dbReference type="PROSITE" id="PS50110">
    <property type="entry name" value="RESPONSE_REGULATORY"/>
    <property type="match status" value="1"/>
</dbReference>
<dbReference type="Pfam" id="PF00072">
    <property type="entry name" value="Response_reg"/>
    <property type="match status" value="1"/>
</dbReference>
<dbReference type="InterPro" id="IPR000700">
    <property type="entry name" value="PAS-assoc_C"/>
</dbReference>
<evidence type="ECO:0000256" key="8">
    <source>
        <dbReference type="ARBA" id="ARBA00022840"/>
    </source>
</evidence>
<keyword evidence="16" id="KW-1133">Transmembrane helix</keyword>
<feature type="modified residue" description="Phosphohistidine" evidence="13">
    <location>
        <position position="777"/>
    </location>
</feature>
<dbReference type="SUPFAM" id="SSF47384">
    <property type="entry name" value="Homodimeric domain of signal transducing histidine kinase"/>
    <property type="match status" value="1"/>
</dbReference>
<keyword evidence="8" id="KW-0067">ATP-binding</keyword>
<evidence type="ECO:0000256" key="5">
    <source>
        <dbReference type="ARBA" id="ARBA00022679"/>
    </source>
</evidence>
<gene>
    <name evidence="22" type="ORF">I8J32_004190</name>
</gene>
<dbReference type="InterPro" id="IPR036097">
    <property type="entry name" value="HisK_dim/P_sf"/>
</dbReference>
<dbReference type="Gene3D" id="3.30.450.20">
    <property type="entry name" value="PAS domain"/>
    <property type="match status" value="1"/>
</dbReference>
<evidence type="ECO:0000256" key="14">
    <source>
        <dbReference type="PROSITE-ProRule" id="PRU00169"/>
    </source>
</evidence>
<dbReference type="Gene3D" id="3.40.50.2300">
    <property type="match status" value="1"/>
</dbReference>
<dbReference type="SUPFAM" id="SSF47226">
    <property type="entry name" value="Histidine-containing phosphotransfer domain, HPT domain"/>
    <property type="match status" value="1"/>
</dbReference>
<feature type="coiled-coil region" evidence="15">
    <location>
        <begin position="276"/>
        <end position="303"/>
    </location>
</feature>
<dbReference type="InterPro" id="IPR001789">
    <property type="entry name" value="Sig_transdc_resp-reg_receiver"/>
</dbReference>
<dbReference type="GO" id="GO:0005886">
    <property type="term" value="C:plasma membrane"/>
    <property type="evidence" value="ECO:0007669"/>
    <property type="project" value="UniProtKB-SubCell"/>
</dbReference>
<evidence type="ECO:0000259" key="18">
    <source>
        <dbReference type="PROSITE" id="PS50110"/>
    </source>
</evidence>
<evidence type="ECO:0000256" key="4">
    <source>
        <dbReference type="ARBA" id="ARBA00022553"/>
    </source>
</evidence>
<evidence type="ECO:0000313" key="22">
    <source>
        <dbReference type="EMBL" id="QSX79110.1"/>
    </source>
</evidence>
<dbReference type="PROSITE" id="PS50109">
    <property type="entry name" value="HIS_KIN"/>
    <property type="match status" value="1"/>
</dbReference>
<dbReference type="CDD" id="cd16922">
    <property type="entry name" value="HATPase_EvgS-ArcB-TorS-like"/>
    <property type="match status" value="1"/>
</dbReference>
<keyword evidence="6" id="KW-0547">Nucleotide-binding</keyword>
<proteinExistence type="predicted"/>
<evidence type="ECO:0000259" key="17">
    <source>
        <dbReference type="PROSITE" id="PS50109"/>
    </source>
</evidence>
<keyword evidence="16" id="KW-0812">Transmembrane</keyword>
<dbReference type="Gene3D" id="1.10.287.130">
    <property type="match status" value="1"/>
</dbReference>